<feature type="transmembrane region" description="Helical" evidence="6">
    <location>
        <begin position="205"/>
        <end position="223"/>
    </location>
</feature>
<evidence type="ECO:0000259" key="7">
    <source>
        <dbReference type="SMART" id="SM00900"/>
    </source>
</evidence>
<dbReference type="STRING" id="756499.Desde_0608"/>
<proteinExistence type="predicted"/>
<evidence type="ECO:0000256" key="5">
    <source>
        <dbReference type="ARBA" id="ARBA00022982"/>
    </source>
</evidence>
<feature type="transmembrane region" description="Helical" evidence="6">
    <location>
        <begin position="243"/>
        <end position="260"/>
    </location>
</feature>
<dbReference type="Pfam" id="PF12801">
    <property type="entry name" value="Fer4_5"/>
    <property type="match status" value="2"/>
</dbReference>
<dbReference type="HOGENOM" id="CLU_034450_1_0_9"/>
<dbReference type="GO" id="GO:0010181">
    <property type="term" value="F:FMN binding"/>
    <property type="evidence" value="ECO:0007669"/>
    <property type="project" value="InterPro"/>
</dbReference>
<evidence type="ECO:0000256" key="1">
    <source>
        <dbReference type="ARBA" id="ARBA00022448"/>
    </source>
</evidence>
<evidence type="ECO:0000256" key="6">
    <source>
        <dbReference type="SAM" id="Phobius"/>
    </source>
</evidence>
<accession>I4A525</accession>
<feature type="domain" description="FMN-binding" evidence="7">
    <location>
        <begin position="76"/>
        <end position="159"/>
    </location>
</feature>
<dbReference type="GO" id="GO:0009055">
    <property type="term" value="F:electron transfer activity"/>
    <property type="evidence" value="ECO:0007669"/>
    <property type="project" value="InterPro"/>
</dbReference>
<protein>
    <submittedName>
        <fullName evidence="8">FMN-binding protein</fullName>
    </submittedName>
</protein>
<reference evidence="9" key="1">
    <citation type="submission" date="2012-06" db="EMBL/GenBank/DDBJ databases">
        <title>Complete sequence of Desulfitobacterium dehalogenans ATCC 51507.</title>
        <authorList>
            <person name="Lucas S."/>
            <person name="Han J."/>
            <person name="Lapidus A."/>
            <person name="Cheng J.-F."/>
            <person name="Goodwin L."/>
            <person name="Pitluck S."/>
            <person name="Peters L."/>
            <person name="Ovchinnikova G."/>
            <person name="Teshima H."/>
            <person name="Detter J.C."/>
            <person name="Han C."/>
            <person name="Tapia R."/>
            <person name="Land M."/>
            <person name="Hauser L."/>
            <person name="Kyrpides N."/>
            <person name="Ivanova N."/>
            <person name="Pagani I."/>
            <person name="Kruse T."/>
            <person name="de Vos W.M."/>
            <person name="Smidt H."/>
            <person name="Woyke T."/>
        </authorList>
    </citation>
    <scope>NUCLEOTIDE SEQUENCE [LARGE SCALE GENOMIC DNA]</scope>
    <source>
        <strain evidence="9">ATCC 51507 / DSM 9161 / JW/IU-DC1</strain>
    </source>
</reference>
<dbReference type="SMART" id="SM00900">
    <property type="entry name" value="FMN_bind"/>
    <property type="match status" value="1"/>
</dbReference>
<dbReference type="PANTHER" id="PTHR36118">
    <property type="entry name" value="ION-TRANSLOCATING OXIDOREDUCTASE COMPLEX SUBUNIT G"/>
    <property type="match status" value="1"/>
</dbReference>
<evidence type="ECO:0000313" key="8">
    <source>
        <dbReference type="EMBL" id="AFL99059.1"/>
    </source>
</evidence>
<dbReference type="GO" id="GO:0005886">
    <property type="term" value="C:plasma membrane"/>
    <property type="evidence" value="ECO:0007669"/>
    <property type="project" value="InterPro"/>
</dbReference>
<dbReference type="Pfam" id="PF04205">
    <property type="entry name" value="FMN_bind"/>
    <property type="match status" value="1"/>
</dbReference>
<name>I4A525_DESDJ</name>
<keyword evidence="9" id="KW-1185">Reference proteome</keyword>
<dbReference type="InterPro" id="IPR017896">
    <property type="entry name" value="4Fe4S_Fe-S-bd"/>
</dbReference>
<feature type="transmembrane region" description="Helical" evidence="6">
    <location>
        <begin position="335"/>
        <end position="354"/>
    </location>
</feature>
<keyword evidence="2" id="KW-0597">Phosphoprotein</keyword>
<dbReference type="eggNOG" id="COG4659">
    <property type="taxonomic scope" value="Bacteria"/>
</dbReference>
<feature type="transmembrane region" description="Helical" evidence="6">
    <location>
        <begin position="297"/>
        <end position="315"/>
    </location>
</feature>
<keyword evidence="4" id="KW-0288">FMN</keyword>
<keyword evidence="5" id="KW-0249">Electron transport</keyword>
<evidence type="ECO:0000256" key="2">
    <source>
        <dbReference type="ARBA" id="ARBA00022553"/>
    </source>
</evidence>
<reference evidence="8 9" key="2">
    <citation type="journal article" date="2015" name="J. Bacteriol.">
        <title>Genomic, proteomic, and biochemical analysis of the organohalide respiratory pathway in Desulfitobacterium dehalogenans.</title>
        <authorList>
            <person name="Kruse T."/>
            <person name="van de Pas B.A."/>
            <person name="Atteia A."/>
            <person name="Krab K."/>
            <person name="Hagen W.R."/>
            <person name="Goodwin L."/>
            <person name="Chain P."/>
            <person name="Boeren S."/>
            <person name="Maphosa F."/>
            <person name="Schraa G."/>
            <person name="de Vos W.M."/>
            <person name="van der Oost J."/>
            <person name="Smidt H."/>
            <person name="Stams A.J."/>
        </authorList>
    </citation>
    <scope>NUCLEOTIDE SEQUENCE [LARGE SCALE GENOMIC DNA]</scope>
    <source>
        <strain evidence="9">ATCC 51507 / DSM 9161 / JW/IU-DC1</strain>
    </source>
</reference>
<organism evidence="8 9">
    <name type="scientific">Desulfitobacterium dehalogenans (strain ATCC 51507 / DSM 9161 / JW/IU-DC1)</name>
    <dbReference type="NCBI Taxonomy" id="756499"/>
    <lineage>
        <taxon>Bacteria</taxon>
        <taxon>Bacillati</taxon>
        <taxon>Bacillota</taxon>
        <taxon>Clostridia</taxon>
        <taxon>Eubacteriales</taxon>
        <taxon>Desulfitobacteriaceae</taxon>
        <taxon>Desulfitobacterium</taxon>
    </lineage>
</organism>
<keyword evidence="3" id="KW-0285">Flavoprotein</keyword>
<keyword evidence="6" id="KW-1133">Transmembrane helix</keyword>
<keyword evidence="6" id="KW-0472">Membrane</keyword>
<dbReference type="InterPro" id="IPR010209">
    <property type="entry name" value="Ion_transpt_RnfG/RsxG"/>
</dbReference>
<evidence type="ECO:0000256" key="4">
    <source>
        <dbReference type="ARBA" id="ARBA00022643"/>
    </source>
</evidence>
<dbReference type="EMBL" id="CP003348">
    <property type="protein sequence ID" value="AFL99059.1"/>
    <property type="molecule type" value="Genomic_DNA"/>
</dbReference>
<keyword evidence="1" id="KW-0813">Transport</keyword>
<dbReference type="PANTHER" id="PTHR36118:SF1">
    <property type="entry name" value="ION-TRANSLOCATING OXIDOREDUCTASE COMPLEX SUBUNIT G"/>
    <property type="match status" value="1"/>
</dbReference>
<dbReference type="Proteomes" id="UP000006053">
    <property type="component" value="Chromosome"/>
</dbReference>
<evidence type="ECO:0000256" key="3">
    <source>
        <dbReference type="ARBA" id="ARBA00022630"/>
    </source>
</evidence>
<dbReference type="eggNOG" id="COG0348">
    <property type="taxonomic scope" value="Bacteria"/>
</dbReference>
<feature type="transmembrane region" description="Helical" evidence="6">
    <location>
        <begin position="175"/>
        <end position="193"/>
    </location>
</feature>
<keyword evidence="6" id="KW-0812">Transmembrane</keyword>
<dbReference type="InterPro" id="IPR007329">
    <property type="entry name" value="FMN-bd"/>
</dbReference>
<sequence precursor="true">MRNMRKYITLIAVVILVVTAVFAKHADKMDANLVEGYYRELVSDAAGFESINDRTAKAIGQDGSVSAYLGIDSNIGYGGPLLVGTVLSPDGKFKDIVILEHKETPSYINKITKAGFFRQFEKKQVGDSLAFNYDVDGVSGATLSTRAIASSVQSVAHTIALEELKITPKKAEVKWNIGLHEIVIALLFVLSYFMPKFKQLARFRFPFLLLSVVILGFWLNRSLSMGQISALFLGYFPVPGENLLWYIILIGAFAPALVTGKNLYCTYVCPFCGLQETTHKISRINLSMGKYMKWIRLGKEVILFLVLFLAFLALNPSVSSFEPFGTIFGLNGSSYQWYLLFVILLSSFFIRRFWCHAFCPVGTILDKAAGLSRKVKNSVTGIITTKKTVGVKHGK</sequence>
<dbReference type="AlphaFoldDB" id="I4A525"/>
<gene>
    <name evidence="8" type="ordered locus">Desde_0608</name>
</gene>
<dbReference type="GO" id="GO:0022900">
    <property type="term" value="P:electron transport chain"/>
    <property type="evidence" value="ECO:0007669"/>
    <property type="project" value="InterPro"/>
</dbReference>
<evidence type="ECO:0000313" key="9">
    <source>
        <dbReference type="Proteomes" id="UP000006053"/>
    </source>
</evidence>
<dbReference type="KEGG" id="ddh:Desde_0608"/>